<dbReference type="GO" id="GO:0098978">
    <property type="term" value="C:glutamatergic synapse"/>
    <property type="evidence" value="ECO:0007669"/>
    <property type="project" value="TreeGrafter"/>
</dbReference>
<dbReference type="PROSITE" id="PS50835">
    <property type="entry name" value="IG_LIKE"/>
    <property type="match status" value="1"/>
</dbReference>
<evidence type="ECO:0000256" key="2">
    <source>
        <dbReference type="ARBA" id="ARBA00007343"/>
    </source>
</evidence>
<dbReference type="PROSITE" id="PS50227">
    <property type="entry name" value="G_PROTEIN_RECEP_F2_3"/>
    <property type="match status" value="1"/>
</dbReference>
<dbReference type="Gene3D" id="1.10.10.10">
    <property type="entry name" value="Winged helix-like DNA-binding domain superfamily/Winged helix DNA-binding domain"/>
    <property type="match status" value="1"/>
</dbReference>
<dbReference type="Gene3D" id="1.20.1070.10">
    <property type="entry name" value="Rhodopsin 7-helix transmembrane proteins"/>
    <property type="match status" value="1"/>
</dbReference>
<evidence type="ECO:0000259" key="11">
    <source>
        <dbReference type="PROSITE" id="PS50227"/>
    </source>
</evidence>
<evidence type="ECO:0000259" key="12">
    <source>
        <dbReference type="PROSITE" id="PS50261"/>
    </source>
</evidence>
<keyword evidence="5 9" id="KW-0472">Membrane</keyword>
<dbReference type="GO" id="GO:0006313">
    <property type="term" value="P:DNA transposition"/>
    <property type="evidence" value="ECO:0007669"/>
    <property type="project" value="InterPro"/>
</dbReference>
<dbReference type="InterPro" id="IPR057667">
    <property type="entry name" value="HTH_SB"/>
</dbReference>
<evidence type="ECO:0000313" key="14">
    <source>
        <dbReference type="EMBL" id="KAK3554155.1"/>
    </source>
</evidence>
<evidence type="ECO:0000256" key="1">
    <source>
        <dbReference type="ARBA" id="ARBA00004141"/>
    </source>
</evidence>
<comment type="subcellular location">
    <subcellularLocation>
        <location evidence="1">Membrane</location>
        <topology evidence="1">Multi-pass membrane protein</topology>
    </subcellularLocation>
</comment>
<dbReference type="SUPFAM" id="SSF111418">
    <property type="entry name" value="Hormone receptor domain"/>
    <property type="match status" value="1"/>
</dbReference>
<dbReference type="Proteomes" id="UP001274896">
    <property type="component" value="Unassembled WGS sequence"/>
</dbReference>
<dbReference type="Pfam" id="PF26588">
    <property type="entry name" value="GAIN_ADGRA3"/>
    <property type="match status" value="1"/>
</dbReference>
<dbReference type="Gene3D" id="2.60.220.50">
    <property type="match status" value="1"/>
</dbReference>
<dbReference type="Pfam" id="PF01825">
    <property type="entry name" value="GPS"/>
    <property type="match status" value="1"/>
</dbReference>
<feature type="region of interest" description="Disordered" evidence="8">
    <location>
        <begin position="2443"/>
        <end position="2469"/>
    </location>
</feature>
<dbReference type="Gene3D" id="4.10.1240.10">
    <property type="entry name" value="GPCR, family 2, extracellular hormone receptor domain"/>
    <property type="match status" value="1"/>
</dbReference>
<dbReference type="Pfam" id="PF01498">
    <property type="entry name" value="HTH_Tnp_Tc3_2"/>
    <property type="match status" value="1"/>
</dbReference>
<organism evidence="14 15">
    <name type="scientific">Hemibagrus guttatus</name>
    <dbReference type="NCBI Taxonomy" id="175788"/>
    <lineage>
        <taxon>Eukaryota</taxon>
        <taxon>Metazoa</taxon>
        <taxon>Chordata</taxon>
        <taxon>Craniata</taxon>
        <taxon>Vertebrata</taxon>
        <taxon>Euteleostomi</taxon>
        <taxon>Actinopterygii</taxon>
        <taxon>Neopterygii</taxon>
        <taxon>Teleostei</taxon>
        <taxon>Ostariophysi</taxon>
        <taxon>Siluriformes</taxon>
        <taxon>Bagridae</taxon>
        <taxon>Hemibagrus</taxon>
    </lineage>
</organism>
<dbReference type="PROSITE" id="PS50221">
    <property type="entry name" value="GAIN_B"/>
    <property type="match status" value="1"/>
</dbReference>
<accession>A0AAE0RGZ0</accession>
<feature type="transmembrane region" description="Helical" evidence="9">
    <location>
        <begin position="2037"/>
        <end position="2060"/>
    </location>
</feature>
<feature type="domain" description="GAIN-B" evidence="10">
    <location>
        <begin position="1357"/>
        <end position="1523"/>
    </location>
</feature>
<evidence type="ECO:0000256" key="6">
    <source>
        <dbReference type="ARBA" id="ARBA00023157"/>
    </source>
</evidence>
<dbReference type="GO" id="GO:0004930">
    <property type="term" value="F:G protein-coupled receptor activity"/>
    <property type="evidence" value="ECO:0007669"/>
    <property type="project" value="InterPro"/>
</dbReference>
<dbReference type="EMBL" id="JAUCMX010000002">
    <property type="protein sequence ID" value="KAK3554155.1"/>
    <property type="molecule type" value="Genomic_DNA"/>
</dbReference>
<evidence type="ECO:0000313" key="15">
    <source>
        <dbReference type="Proteomes" id="UP001274896"/>
    </source>
</evidence>
<dbReference type="Pfam" id="PF13358">
    <property type="entry name" value="DDE_3"/>
    <property type="match status" value="1"/>
</dbReference>
<dbReference type="InterPro" id="IPR046338">
    <property type="entry name" value="GAIN_dom_sf"/>
</dbReference>
<evidence type="ECO:0000259" key="10">
    <source>
        <dbReference type="PROSITE" id="PS50221"/>
    </source>
</evidence>
<dbReference type="InterPro" id="IPR057244">
    <property type="entry name" value="GAIN_B"/>
</dbReference>
<dbReference type="SMART" id="SM00303">
    <property type="entry name" value="GPS"/>
    <property type="match status" value="1"/>
</dbReference>
<evidence type="ECO:0000256" key="8">
    <source>
        <dbReference type="SAM" id="MobiDB-lite"/>
    </source>
</evidence>
<dbReference type="GO" id="GO:0005886">
    <property type="term" value="C:plasma membrane"/>
    <property type="evidence" value="ECO:0007669"/>
    <property type="project" value="TreeGrafter"/>
</dbReference>
<dbReference type="InterPro" id="IPR007110">
    <property type="entry name" value="Ig-like_dom"/>
</dbReference>
<feature type="non-terminal residue" evidence="14">
    <location>
        <position position="1"/>
    </location>
</feature>
<dbReference type="GO" id="GO:0003677">
    <property type="term" value="F:DNA binding"/>
    <property type="evidence" value="ECO:0007669"/>
    <property type="project" value="InterPro"/>
</dbReference>
<dbReference type="InterPro" id="IPR017983">
    <property type="entry name" value="GPCR_2_secretin-like_CS"/>
</dbReference>
<evidence type="ECO:0000256" key="4">
    <source>
        <dbReference type="ARBA" id="ARBA00022989"/>
    </source>
</evidence>
<dbReference type="InterPro" id="IPR017981">
    <property type="entry name" value="GPCR_2-like_7TM"/>
</dbReference>
<dbReference type="GO" id="GO:0015074">
    <property type="term" value="P:DNA integration"/>
    <property type="evidence" value="ECO:0007669"/>
    <property type="project" value="InterPro"/>
</dbReference>
<dbReference type="SUPFAM" id="SSF46689">
    <property type="entry name" value="Homeodomain-like"/>
    <property type="match status" value="1"/>
</dbReference>
<feature type="transmembrane region" description="Helical" evidence="9">
    <location>
        <begin position="2158"/>
        <end position="2177"/>
    </location>
</feature>
<dbReference type="GO" id="GO:0007166">
    <property type="term" value="P:cell surface receptor signaling pathway"/>
    <property type="evidence" value="ECO:0007669"/>
    <property type="project" value="InterPro"/>
</dbReference>
<dbReference type="GO" id="GO:0014069">
    <property type="term" value="C:postsynaptic density"/>
    <property type="evidence" value="ECO:0007669"/>
    <property type="project" value="TreeGrafter"/>
</dbReference>
<dbReference type="SUPFAM" id="SSF141571">
    <property type="entry name" value="Pentapeptide repeat-like"/>
    <property type="match status" value="5"/>
</dbReference>
<feature type="transmembrane region" description="Helical" evidence="9">
    <location>
        <begin position="1900"/>
        <end position="1920"/>
    </location>
</feature>
<evidence type="ECO:0000256" key="5">
    <source>
        <dbReference type="ARBA" id="ARBA00023136"/>
    </source>
</evidence>
<dbReference type="InterPro" id="IPR038717">
    <property type="entry name" value="Tc1-like_DDE_dom"/>
</dbReference>
<dbReference type="InterPro" id="IPR036397">
    <property type="entry name" value="RNaseH_sf"/>
</dbReference>
<dbReference type="InterPro" id="IPR002492">
    <property type="entry name" value="Transposase_Tc1-like"/>
</dbReference>
<feature type="transmembrane region" description="Helical" evidence="9">
    <location>
        <begin position="1867"/>
        <end position="1888"/>
    </location>
</feature>
<dbReference type="NCBIfam" id="NF033545">
    <property type="entry name" value="transpos_IS630"/>
    <property type="match status" value="1"/>
</dbReference>
<dbReference type="Gene3D" id="2.160.20.80">
    <property type="entry name" value="E3 ubiquitin-protein ligase SopA"/>
    <property type="match status" value="4"/>
</dbReference>
<keyword evidence="7" id="KW-0675">Receptor</keyword>
<keyword evidence="15" id="KW-1185">Reference proteome</keyword>
<dbReference type="InterPro" id="IPR009057">
    <property type="entry name" value="Homeodomain-like_sf"/>
</dbReference>
<comment type="similarity">
    <text evidence="2">Belongs to the G-protein coupled receptor 2 family. Adhesion G-protein coupled receptor (ADGR) subfamily.</text>
</comment>
<comment type="caution">
    <text evidence="14">The sequence shown here is derived from an EMBL/GenBank/DDBJ whole genome shotgun (WGS) entry which is preliminary data.</text>
</comment>
<dbReference type="Pfam" id="PF25787">
    <property type="entry name" value="HTH_SB"/>
    <property type="match status" value="1"/>
</dbReference>
<gene>
    <name evidence="14" type="ORF">QTP70_019083</name>
</gene>
<dbReference type="Gene3D" id="3.30.420.10">
    <property type="entry name" value="Ribonuclease H-like superfamily/Ribonuclease H"/>
    <property type="match status" value="1"/>
</dbReference>
<evidence type="ECO:0000256" key="3">
    <source>
        <dbReference type="ARBA" id="ARBA00022692"/>
    </source>
</evidence>
<reference evidence="14" key="1">
    <citation type="submission" date="2023-06" db="EMBL/GenBank/DDBJ databases">
        <title>Male Hemibagrus guttatus genome.</title>
        <authorList>
            <person name="Bian C."/>
        </authorList>
    </citation>
    <scope>NUCLEOTIDE SEQUENCE</scope>
    <source>
        <strain evidence="14">Male_cb2023</strain>
        <tissue evidence="14">Muscle</tissue>
    </source>
</reference>
<keyword evidence="6" id="KW-1015">Disulfide bond</keyword>
<dbReference type="InterPro" id="IPR036179">
    <property type="entry name" value="Ig-like_dom_sf"/>
</dbReference>
<evidence type="ECO:0000256" key="7">
    <source>
        <dbReference type="ARBA" id="ARBA00023170"/>
    </source>
</evidence>
<dbReference type="PANTHER" id="PTHR45930">
    <property type="entry name" value="G-PROTEIN COUPLED RECEPTOR 124-LIKE PROTEIN"/>
    <property type="match status" value="1"/>
</dbReference>
<proteinExistence type="inferred from homology"/>
<dbReference type="InterPro" id="IPR058808">
    <property type="entry name" value="GAIN_ADGRA2/3"/>
</dbReference>
<name>A0AAE0RGZ0_9TELE</name>
<dbReference type="InterPro" id="IPR001879">
    <property type="entry name" value="GPCR_2_extracellular_dom"/>
</dbReference>
<dbReference type="InterPro" id="IPR036388">
    <property type="entry name" value="WH-like_DNA-bd_sf"/>
</dbReference>
<dbReference type="InterPro" id="IPR051963">
    <property type="entry name" value="Adhesion_GPCR_A"/>
</dbReference>
<feature type="domain" description="Ig-like" evidence="13">
    <location>
        <begin position="94"/>
        <end position="154"/>
    </location>
</feature>
<evidence type="ECO:0000259" key="13">
    <source>
        <dbReference type="PROSITE" id="PS50835"/>
    </source>
</evidence>
<dbReference type="InterPro" id="IPR000203">
    <property type="entry name" value="GPS"/>
</dbReference>
<feature type="domain" description="G-protein coupled receptors family 2 profile 2" evidence="12">
    <location>
        <begin position="1864"/>
        <end position="2183"/>
    </location>
</feature>
<feature type="transmembrane region" description="Helical" evidence="9">
    <location>
        <begin position="2132"/>
        <end position="2152"/>
    </location>
</feature>
<dbReference type="SUPFAM" id="SSF48726">
    <property type="entry name" value="Immunoglobulin"/>
    <property type="match status" value="1"/>
</dbReference>
<feature type="transmembrane region" description="Helical" evidence="9">
    <location>
        <begin position="1997"/>
        <end position="2017"/>
    </location>
</feature>
<sequence length="2469" mass="285280">RQQTPPHFSFAGGGYRQYLAPALWGVPGTSETKIFARCGRSSVDVTRHECSAVDVARRRDSTVDVTWGPPALPSGPDNNKYRLSSVTDPPLELPLLQLIPSQRQLVFQGDRLPLQCTASYLDPSVSLRWSHNHCPVHTHDERGVYVEDSIIHDCCLITSTLALMFHISTLPLNVYYTTIYYTTVCYTTIHYTTVYYTTPHYNTLQYTTLQYTTLQYTTLHYAILHYTIPHYTTLDYSILHYTTVYYTRIHYTTVYYSILHYTTIHYTTVYYTTLHYTTLHYTILHYNTLHYTTLHYSILHYTTLYYTTLYYTTVYYTTLHYTTLHYTTVYYTTLQYTTLHYTTLHYTTLYYTTIHYTTVYYTTLHYTTLHYTILHYTTIHYTTVYYTTLHYTTLHYTTAYYTTIHYTTLHYNTLHYSILHYTTLYYTTLQYTTLHYTTLHYSILHYTTIHYTTVDYTTLHYSILHYTTIHYTTVYYTTLYHTTLHYSIPHYTTVYYTTVYYTTLQYTTLHYSILHYSVLHYTILYHTTLHYSILHYTTLHYTIPHYTTLQYTTLHYTIPHYTTLQYTTLHYTIPHYATLQYTTLHYTTLYHTTLHYSILHYTTLHYTTLHYTTVYYTTLQYTTLHYTTLYHTTLHYSILHYTTLHYTTLHYTTVYYTTLQYTTLHYSILHYTIPHYTTLQYTTLQYTTLQYTTLQYATLHYTIPHYTTVYYTTLHYTTLQHTTLQYTTLQYTTLHYTIPYYTTLQYTTLHYTIPHYTTLQHTTLQYTTLQYTTVYYTTLHYSILHYTTLHYTTAYYTTIHYSILHYNTLQYTTLHYSILHYTTLHYTTVYYTTVYYTTLQYTTLHYSILHYSVLHYTILYHTTLHYSILHYTTLHYTTLHYITVYYTTLHYTTLHYTTVYYTTLHYTTLRYTTVYYTTLHYTIPHYTTLQYTTLHYTTLYHTTLHYSILHYTTVYYTTLQYTTLQYTTLHYATVYYTTVYYTTIHYTTLCYTTLHYTTLHYSILHYTTLYYTTAYYTTIHYTTVYYTTLHYTILHYSTVYYTTLHYTTLHYTTAYYTTIHYTTVYYSILHYTTLHELILSNVDADVSGNWQCHVTSSRGNSSIGMEIVVLETSALYCSAERVTGNKGDFRWPKTQAGLMAFLPCATASYRSHEKRAWRRCDKQGRWAEDDYNQCPYSSKFTRMLHELTQIPVNTSNALLLAQQLFSITSNAAMFVDMMDVIFVTHLVERITRHVDRLQELGDYVSDIASNMMQVEEHILWMAQNEARACTRIVQCVERIADLTFNTHSQNISKVSANIALEAFVIKPSSLMGLLCTVMANPGQNTGSGVSLLNFRCHTTNFTGSLSDQLSQKYTELQNVPNKRNPNADVNAPLGKARLNAVAVASIHLPLAGSVRASALRSVDNSTCRLQLIVFRNGKLFPCTGNSSSLADDGKRRSVATPVAFVKLDGCSLASSIQPVIITLRHLALGADPTAAYWDFDLLDGHGGWRAEGCHITGSAGNTTTIHCTQHKNFAVLMYKRHLSTTSNSQTPNSTMAKTKELSKDTRNKIVDLHQAGKTESAIGKQLGVKKSTVGAIIRKWKTYKTTDNLPRSGAPRKISPRGVKMITRTVSKNPRTTRGDLVNDLQRAGTKVTKATISNTLRRQGLKSCSARRVPLLKPVHVRARLKFAREHLDDPEEDWENVIWSDETKIELFGKNSTCRVWRRKNAELHPKNTIPTVKHGGGNIMLWGCFSAKGPGRLIHVKERMNGAMYREILSKNLLPSARALKMKRGWVFQHDNDPKHTARAMKEWLRKKHFKVLEWPSQSPDLNPIENLWRELKIRVAQRQPQNITALEEICMEEWAKLPATDLKKVLSFPPYPGDFLHPVVYACTAVMLLCLFASIITYIVHHSTIRISRKGWHMLLNFCFHTALTFAVFAGGINRIKYPIFCQAVGVILHYSSLSTMLWLGFTARNIYKQVIKKPPKPQDGDMPPHPPQVANAEVYVIMFRLILVHVQFYLVGGGIPFIICGITAAINIENYGSGEQTPYCWMAWEPSLGAFYGPVAFIVLVTCVYFLCTFIQLRKHPERKYELKVLSEEQQRLSAVDVPHCHHQGEPGMPGGDGTRCHAGCPGLINPSLLANEHSFKAQLRSAAFTLFLFLATWTFGALAVSQAHFLDMIFSCLYGAFSVTLGLFVLIHHCAKRDDVWHCWCTCCPGHQANTCQGHGHAHGRPKVNVNGDVHRHGHGHDHCHLDSPCTGKSVLSHTHSHGLCKLSNLQAQNHVTCLTPVSPVTPCCSALHTEKLLEERPIHLHSCMKPGRTKGRQRASPVGERELAFHLPASADAGSGHSSPTDSPHSTCQRQGHICHLAQDEHQDWHHACSHHDTPMCHAALCHRHSCCTKAEILPSPLCHTESREPETLLCGCGKMAEDELAVPCHGHVEMHPRRQSFPQCVPNQNGLLKGSGHEGHLYPSDSTGNIRTGPWKNETTV</sequence>
<dbReference type="PROSITE" id="PS50261">
    <property type="entry name" value="G_PROTEIN_RECEP_F2_4"/>
    <property type="match status" value="1"/>
</dbReference>
<protein>
    <submittedName>
        <fullName evidence="14">Uncharacterized protein</fullName>
    </submittedName>
</protein>
<feature type="domain" description="G-protein coupled receptors family 2 profile 1" evidence="11">
    <location>
        <begin position="1091"/>
        <end position="1178"/>
    </location>
</feature>
<keyword evidence="4 9" id="KW-1133">Transmembrane helix</keyword>
<dbReference type="InterPro" id="IPR047655">
    <property type="entry name" value="Transpos_IS630-like"/>
</dbReference>
<keyword evidence="3 9" id="KW-0812">Transmembrane</keyword>
<dbReference type="InterPro" id="IPR036445">
    <property type="entry name" value="GPCR_2_extracell_dom_sf"/>
</dbReference>
<evidence type="ECO:0000256" key="9">
    <source>
        <dbReference type="SAM" id="Phobius"/>
    </source>
</evidence>
<feature type="transmembrane region" description="Helical" evidence="9">
    <location>
        <begin position="1926"/>
        <end position="1948"/>
    </location>
</feature>
<dbReference type="PANTHER" id="PTHR45930:SF3">
    <property type="entry name" value="ADHESION G PROTEIN-COUPLED RECEPTOR A1"/>
    <property type="match status" value="1"/>
</dbReference>
<dbReference type="PROSITE" id="PS00650">
    <property type="entry name" value="G_PROTEIN_RECEP_F2_2"/>
    <property type="match status" value="1"/>
</dbReference>